<dbReference type="AlphaFoldDB" id="A0A8J5HG06"/>
<keyword evidence="1" id="KW-0175">Coiled coil</keyword>
<keyword evidence="4" id="KW-1185">Reference proteome</keyword>
<evidence type="ECO:0000313" key="3">
    <source>
        <dbReference type="EMBL" id="KAG6515540.1"/>
    </source>
</evidence>
<feature type="compositionally biased region" description="Basic and acidic residues" evidence="2">
    <location>
        <begin position="314"/>
        <end position="328"/>
    </location>
</feature>
<accession>A0A8J5HG06</accession>
<dbReference type="GO" id="GO:0034090">
    <property type="term" value="P:maintenance of meiotic sister chromatid cohesion"/>
    <property type="evidence" value="ECO:0007669"/>
    <property type="project" value="InterPro"/>
</dbReference>
<feature type="compositionally biased region" description="Polar residues" evidence="2">
    <location>
        <begin position="288"/>
        <end position="297"/>
    </location>
</feature>
<feature type="region of interest" description="Disordered" evidence="2">
    <location>
        <begin position="367"/>
        <end position="389"/>
    </location>
</feature>
<organism evidence="3 4">
    <name type="scientific">Zingiber officinale</name>
    <name type="common">Ginger</name>
    <name type="synonym">Amomum zingiber</name>
    <dbReference type="NCBI Taxonomy" id="94328"/>
    <lineage>
        <taxon>Eukaryota</taxon>
        <taxon>Viridiplantae</taxon>
        <taxon>Streptophyta</taxon>
        <taxon>Embryophyta</taxon>
        <taxon>Tracheophyta</taxon>
        <taxon>Spermatophyta</taxon>
        <taxon>Magnoliopsida</taxon>
        <taxon>Liliopsida</taxon>
        <taxon>Zingiberales</taxon>
        <taxon>Zingiberaceae</taxon>
        <taxon>Zingiber</taxon>
    </lineage>
</organism>
<dbReference type="GO" id="GO:0045144">
    <property type="term" value="P:meiotic sister chromatid segregation"/>
    <property type="evidence" value="ECO:0007669"/>
    <property type="project" value="InterPro"/>
</dbReference>
<dbReference type="EMBL" id="JACMSC010000007">
    <property type="protein sequence ID" value="KAG6515540.1"/>
    <property type="molecule type" value="Genomic_DNA"/>
</dbReference>
<name>A0A8J5HG06_ZINOF</name>
<evidence type="ECO:0000256" key="1">
    <source>
        <dbReference type="SAM" id="Coils"/>
    </source>
</evidence>
<reference evidence="3 4" key="1">
    <citation type="submission" date="2020-08" db="EMBL/GenBank/DDBJ databases">
        <title>Plant Genome Project.</title>
        <authorList>
            <person name="Zhang R.-G."/>
        </authorList>
    </citation>
    <scope>NUCLEOTIDE SEQUENCE [LARGE SCALE GENOMIC DNA]</scope>
    <source>
        <tissue evidence="3">Rhizome</tissue>
    </source>
</reference>
<proteinExistence type="predicted"/>
<evidence type="ECO:0008006" key="5">
    <source>
        <dbReference type="Google" id="ProtNLM"/>
    </source>
</evidence>
<feature type="region of interest" description="Disordered" evidence="2">
    <location>
        <begin position="174"/>
        <end position="197"/>
    </location>
</feature>
<dbReference type="PANTHER" id="PTHR34373">
    <property type="entry name" value="SHUGOSHIN 2"/>
    <property type="match status" value="1"/>
</dbReference>
<protein>
    <recommendedName>
        <fullName evidence="5">Shugoshin C-terminal domain-containing protein</fullName>
    </recommendedName>
</protein>
<feature type="region of interest" description="Disordered" evidence="2">
    <location>
        <begin position="1"/>
        <end position="67"/>
    </location>
</feature>
<dbReference type="InterPro" id="IPR044693">
    <property type="entry name" value="SGO_plant"/>
</dbReference>
<feature type="region of interest" description="Disordered" evidence="2">
    <location>
        <begin position="288"/>
        <end position="328"/>
    </location>
</feature>
<evidence type="ECO:0000256" key="2">
    <source>
        <dbReference type="SAM" id="MobiDB-lite"/>
    </source>
</evidence>
<sequence>MDGGDRPRLLINHAGATDAKTELEKKQKRHSTVNNQSRKGLSDISNTMGSDGNGNGRPSQTDGDKENIKLMPSPRFKDHVAQLVTENNALLKAVAERNEMIRLTNIELQKRSIQCQKLELQLQKANQQNWELARANSQMLGELNLGKDRLKQLQHELGCARSTIQLKYLEIEEREKSKKKESHQNANTKEGGTDHDEAAKGACHTTIEKKICNTNKRKLKAQSLGTTNLTQSVQSEEQVDGRRRSLRRRSVHSIPESQQPVESLHDVKDIEIGVQSITELSYYETVELDSSSSQGHTDQVKKEEEDLSGLPHFSNEEHTKEGGTDHDEAAKGACHTTIEKKICNTNKRKLKAQSLVTTSLTQSVQLEEKVDGRRRSLRRSVHSTPESQQPVESLHDVKDIEIGVQSITELSHNEIVELDSSSSQGHTDQVKKEDEDLSGLLHFSNEEHGRSSVGRPLRRAAKKVASYKEMSRKFKMRREE</sequence>
<feature type="compositionally biased region" description="Polar residues" evidence="2">
    <location>
        <begin position="223"/>
        <end position="236"/>
    </location>
</feature>
<feature type="region of interest" description="Disordered" evidence="2">
    <location>
        <begin position="221"/>
        <end position="262"/>
    </location>
</feature>
<comment type="caution">
    <text evidence="3">The sequence shown here is derived from an EMBL/GenBank/DDBJ whole genome shotgun (WGS) entry which is preliminary data.</text>
</comment>
<feature type="region of interest" description="Disordered" evidence="2">
    <location>
        <begin position="419"/>
        <end position="439"/>
    </location>
</feature>
<dbReference type="PANTHER" id="PTHR34373:SF9">
    <property type="entry name" value="SHUGOSHIN 2"/>
    <property type="match status" value="1"/>
</dbReference>
<gene>
    <name evidence="3" type="ORF">ZIOFF_025965</name>
</gene>
<feature type="coiled-coil region" evidence="1">
    <location>
        <begin position="108"/>
        <end position="135"/>
    </location>
</feature>
<dbReference type="Proteomes" id="UP000734854">
    <property type="component" value="Unassembled WGS sequence"/>
</dbReference>
<dbReference type="GO" id="GO:0000775">
    <property type="term" value="C:chromosome, centromeric region"/>
    <property type="evidence" value="ECO:0007669"/>
    <property type="project" value="InterPro"/>
</dbReference>
<dbReference type="OrthoDB" id="770508at2759"/>
<evidence type="ECO:0000313" key="4">
    <source>
        <dbReference type="Proteomes" id="UP000734854"/>
    </source>
</evidence>
<feature type="compositionally biased region" description="Polar residues" evidence="2">
    <location>
        <begin position="32"/>
        <end position="61"/>
    </location>
</feature>